<dbReference type="SUPFAM" id="SSF54862">
    <property type="entry name" value="4Fe-4S ferredoxins"/>
    <property type="match status" value="1"/>
</dbReference>
<dbReference type="Gene3D" id="3.30.70.20">
    <property type="match status" value="1"/>
</dbReference>
<dbReference type="InterPro" id="IPR017896">
    <property type="entry name" value="4Fe4S_Fe-S-bd"/>
</dbReference>
<dbReference type="EMBL" id="CP014206">
    <property type="protein sequence ID" value="AMK11441.1"/>
    <property type="molecule type" value="Genomic_DNA"/>
</dbReference>
<dbReference type="InterPro" id="IPR047964">
    <property type="entry name" value="EFR1-like"/>
</dbReference>
<dbReference type="InterPro" id="IPR017900">
    <property type="entry name" value="4Fe4S_Fe_S_CS"/>
</dbReference>
<proteinExistence type="predicted"/>
<dbReference type="GO" id="GO:0010181">
    <property type="term" value="F:FMN binding"/>
    <property type="evidence" value="ECO:0007669"/>
    <property type="project" value="InterPro"/>
</dbReference>
<dbReference type="EMBL" id="SOBK01000003">
    <property type="protein sequence ID" value="TDT89834.1"/>
    <property type="molecule type" value="Genomic_DNA"/>
</dbReference>
<evidence type="ECO:0000313" key="8">
    <source>
        <dbReference type="Proteomes" id="UP000055611"/>
    </source>
</evidence>
<dbReference type="Proteomes" id="UP000295506">
    <property type="component" value="Unassembled WGS sequence"/>
</dbReference>
<feature type="domain" description="Flavodoxin-like" evidence="4">
    <location>
        <begin position="6"/>
        <end position="153"/>
    </location>
</feature>
<keyword evidence="3" id="KW-0411">Iron-sulfur</keyword>
<dbReference type="KEGG" id="dej:AWY79_10090"/>
<dbReference type="InterPro" id="IPR029039">
    <property type="entry name" value="Flavoprotein-like_sf"/>
</dbReference>
<feature type="domain" description="4Fe-4S ferredoxin-type" evidence="5">
    <location>
        <begin position="185"/>
        <end position="209"/>
    </location>
</feature>
<keyword evidence="2" id="KW-0408">Iron</keyword>
<dbReference type="InterPro" id="IPR008254">
    <property type="entry name" value="Flavodoxin/NO_synth"/>
</dbReference>
<dbReference type="PROSITE" id="PS51257">
    <property type="entry name" value="PROKAR_LIPOPROTEIN"/>
    <property type="match status" value="1"/>
</dbReference>
<dbReference type="PROSITE" id="PS00198">
    <property type="entry name" value="4FE4S_FER_1"/>
    <property type="match status" value="1"/>
</dbReference>
<dbReference type="Gene3D" id="3.40.50.360">
    <property type="match status" value="1"/>
</dbReference>
<dbReference type="OrthoDB" id="9798098at2"/>
<feature type="domain" description="4Fe-4S ferredoxin-type" evidence="5">
    <location>
        <begin position="213"/>
        <end position="242"/>
    </location>
</feature>
<dbReference type="GO" id="GO:0046872">
    <property type="term" value="F:metal ion binding"/>
    <property type="evidence" value="ECO:0007669"/>
    <property type="project" value="UniProtKB-KW"/>
</dbReference>
<evidence type="ECO:0000256" key="2">
    <source>
        <dbReference type="ARBA" id="ARBA00023004"/>
    </source>
</evidence>
<evidence type="ECO:0000256" key="1">
    <source>
        <dbReference type="ARBA" id="ARBA00022723"/>
    </source>
</evidence>
<dbReference type="Proteomes" id="UP000055611">
    <property type="component" value="Chromosome"/>
</dbReference>
<protein>
    <submittedName>
        <fullName evidence="7">4Fe-4S binding protein</fullName>
    </submittedName>
    <submittedName>
        <fullName evidence="6">Ferredoxin</fullName>
    </submittedName>
</protein>
<evidence type="ECO:0000259" key="4">
    <source>
        <dbReference type="PROSITE" id="PS50902"/>
    </source>
</evidence>
<dbReference type="SUPFAM" id="SSF52218">
    <property type="entry name" value="Flavoproteins"/>
    <property type="match status" value="1"/>
</dbReference>
<reference evidence="6 8" key="1">
    <citation type="journal article" date="2016" name="Front. Microbiol.">
        <title>Genome Sequence of the Piezophilic, Mesophilic Sulfate-Reducing Bacterium Desulfovibrio indicus J2T.</title>
        <authorList>
            <person name="Cao J."/>
            <person name="Maignien L."/>
            <person name="Shao Z."/>
            <person name="Alain K."/>
            <person name="Jebbar M."/>
        </authorList>
    </citation>
    <scope>NUCLEOTIDE SEQUENCE [LARGE SCALE GENOMIC DNA]</scope>
    <source>
        <strain evidence="6 8">J2</strain>
    </source>
</reference>
<evidence type="ECO:0000313" key="6">
    <source>
        <dbReference type="EMBL" id="AMK11441.1"/>
    </source>
</evidence>
<evidence type="ECO:0000313" key="9">
    <source>
        <dbReference type="Proteomes" id="UP000295506"/>
    </source>
</evidence>
<reference evidence="7 9" key="2">
    <citation type="submission" date="2019-03" db="EMBL/GenBank/DDBJ databases">
        <title>Genomic Encyclopedia of Type Strains, Phase IV (KMG-IV): sequencing the most valuable type-strain genomes for metagenomic binning, comparative biology and taxonomic classification.</title>
        <authorList>
            <person name="Goeker M."/>
        </authorList>
    </citation>
    <scope>NUCLEOTIDE SEQUENCE [LARGE SCALE GENOMIC DNA]</scope>
    <source>
        <strain evidence="7 9">DSM 101483</strain>
    </source>
</reference>
<evidence type="ECO:0000259" key="5">
    <source>
        <dbReference type="PROSITE" id="PS51379"/>
    </source>
</evidence>
<accession>A0A126QNE0</accession>
<keyword evidence="8" id="KW-1185">Reference proteome</keyword>
<dbReference type="Pfam" id="PF00037">
    <property type="entry name" value="Fer4"/>
    <property type="match status" value="1"/>
</dbReference>
<name>A0A126QNE0_9BACT</name>
<dbReference type="NCBIfam" id="NF038196">
    <property type="entry name" value="ferrodoxin_EFR1"/>
    <property type="match status" value="1"/>
</dbReference>
<dbReference type="AlphaFoldDB" id="A0A126QNE0"/>
<organism evidence="7 9">
    <name type="scientific">Pseudodesulfovibrio indicus</name>
    <dbReference type="NCBI Taxonomy" id="1716143"/>
    <lineage>
        <taxon>Bacteria</taxon>
        <taxon>Pseudomonadati</taxon>
        <taxon>Thermodesulfobacteriota</taxon>
        <taxon>Desulfovibrionia</taxon>
        <taxon>Desulfovibrionales</taxon>
        <taxon>Desulfovibrionaceae</taxon>
    </lineage>
</organism>
<evidence type="ECO:0000256" key="3">
    <source>
        <dbReference type="ARBA" id="ARBA00023014"/>
    </source>
</evidence>
<dbReference type="GO" id="GO:0051536">
    <property type="term" value="F:iron-sulfur cluster binding"/>
    <property type="evidence" value="ECO:0007669"/>
    <property type="project" value="UniProtKB-KW"/>
</dbReference>
<dbReference type="RefSeq" id="WP_066803139.1">
    <property type="nucleotide sequence ID" value="NZ_CP014206.1"/>
</dbReference>
<sequence length="265" mass="28175">MHIRSLKLAYFSPTGTSASVAGAIAQGCGLEAEHIDLTREPVRAHPVRLGADDLLVLAVPVYSGRVPVLLEGWLKGLSLNGAPVACVVVYGNREYDDALLELSDTVREQGGAVVACGAFIGEHSFSSTEYPVAVARPDAADLAKGQEFGRKVLDTLNGLDSAQAARIIEVPGNRPYKELKPRGPLDFIAVSDVCVECGTCAELCPVGAIVDGAYTETDGSKCIMCCACIKGCPERARTMKEGFATDIARRLAANCAERKEPVWFF</sequence>
<keyword evidence="1" id="KW-0479">Metal-binding</keyword>
<evidence type="ECO:0000313" key="7">
    <source>
        <dbReference type="EMBL" id="TDT89834.1"/>
    </source>
</evidence>
<dbReference type="PROSITE" id="PS50902">
    <property type="entry name" value="FLAVODOXIN_LIKE"/>
    <property type="match status" value="1"/>
</dbReference>
<gene>
    <name evidence="6" type="ORF">AWY79_10090</name>
    <name evidence="7" type="ORF">EDC59_103132</name>
</gene>
<dbReference type="PROSITE" id="PS51379">
    <property type="entry name" value="4FE4S_FER_2"/>
    <property type="match status" value="2"/>
</dbReference>